<protein>
    <submittedName>
        <fullName evidence="1">Uncharacterized protein</fullName>
    </submittedName>
</protein>
<sequence>MAAGGKSEPATNGTQSSAKPMELAITLPNNPGTRIHLHLTVLASTIMLFVTSAGLDATPGASPMGSFVYAMPDRYNPSQPLNTPLYTLPSSQDFATRMAKVLASRTKRPCYVGSSVNLSGAVAGGTVEEEMEAFRAIVKVVMTGVERASGAHDDDS</sequence>
<proteinExistence type="predicted"/>
<reference evidence="1" key="1">
    <citation type="submission" date="2023-07" db="EMBL/GenBank/DDBJ databases">
        <title>Black Yeasts Isolated from many extreme environments.</title>
        <authorList>
            <person name="Coleine C."/>
            <person name="Stajich J.E."/>
            <person name="Selbmann L."/>
        </authorList>
    </citation>
    <scope>NUCLEOTIDE SEQUENCE</scope>
    <source>
        <strain evidence="1">CCFEE 5714</strain>
    </source>
</reference>
<evidence type="ECO:0000313" key="1">
    <source>
        <dbReference type="EMBL" id="KAK3680752.1"/>
    </source>
</evidence>
<comment type="caution">
    <text evidence="1">The sequence shown here is derived from an EMBL/GenBank/DDBJ whole genome shotgun (WGS) entry which is preliminary data.</text>
</comment>
<dbReference type="EMBL" id="JAUTXU010000428">
    <property type="protein sequence ID" value="KAK3680752.1"/>
    <property type="molecule type" value="Genomic_DNA"/>
</dbReference>
<evidence type="ECO:0000313" key="2">
    <source>
        <dbReference type="Proteomes" id="UP001281147"/>
    </source>
</evidence>
<gene>
    <name evidence="1" type="ORF">LTR37_021086</name>
</gene>
<keyword evidence="2" id="KW-1185">Reference proteome</keyword>
<accession>A0ACC3MBC4</accession>
<organism evidence="1 2">
    <name type="scientific">Vermiconidia calcicola</name>
    <dbReference type="NCBI Taxonomy" id="1690605"/>
    <lineage>
        <taxon>Eukaryota</taxon>
        <taxon>Fungi</taxon>
        <taxon>Dikarya</taxon>
        <taxon>Ascomycota</taxon>
        <taxon>Pezizomycotina</taxon>
        <taxon>Dothideomycetes</taxon>
        <taxon>Dothideomycetidae</taxon>
        <taxon>Mycosphaerellales</taxon>
        <taxon>Extremaceae</taxon>
        <taxon>Vermiconidia</taxon>
    </lineage>
</organism>
<dbReference type="Proteomes" id="UP001281147">
    <property type="component" value="Unassembled WGS sequence"/>
</dbReference>
<name>A0ACC3MBC4_9PEZI</name>